<accession>A0A2U0UIK2</accession>
<evidence type="ECO:0000313" key="1">
    <source>
        <dbReference type="EMBL" id="PVX57490.1"/>
    </source>
</evidence>
<protein>
    <submittedName>
        <fullName evidence="1">Uncharacterized protein</fullName>
    </submittedName>
</protein>
<comment type="caution">
    <text evidence="1">The sequence shown here is derived from an EMBL/GenBank/DDBJ whole genome shotgun (WGS) entry which is preliminary data.</text>
</comment>
<gene>
    <name evidence="1" type="ORF">C7379_104107</name>
</gene>
<organism evidence="1 2">
    <name type="scientific">Hallella colorans</name>
    <dbReference type="NCBI Taxonomy" id="1703337"/>
    <lineage>
        <taxon>Bacteria</taxon>
        <taxon>Pseudomonadati</taxon>
        <taxon>Bacteroidota</taxon>
        <taxon>Bacteroidia</taxon>
        <taxon>Bacteroidales</taxon>
        <taxon>Prevotellaceae</taxon>
        <taxon>Hallella</taxon>
    </lineage>
</organism>
<dbReference type="EMBL" id="QENY01000004">
    <property type="protein sequence ID" value="PVX57490.1"/>
    <property type="molecule type" value="Genomic_DNA"/>
</dbReference>
<evidence type="ECO:0000313" key="2">
    <source>
        <dbReference type="Proteomes" id="UP000245870"/>
    </source>
</evidence>
<dbReference type="AlphaFoldDB" id="A0A2U0UIK2"/>
<sequence length="68" mass="7545">MCRAYCMHVVIVVGDRRSHPITLSLSGHTANWMICRASDHAGEKLKLVGRTRGVIILPPKSVTTFVTR</sequence>
<reference evidence="1 2" key="1">
    <citation type="submission" date="2018-05" db="EMBL/GenBank/DDBJ databases">
        <title>Genomic Encyclopedia of Type Strains, Phase IV (KMG-IV): sequencing the most valuable type-strain genomes for metagenomic binning, comparative biology and taxonomic classification.</title>
        <authorList>
            <person name="Goeker M."/>
        </authorList>
    </citation>
    <scope>NUCLEOTIDE SEQUENCE [LARGE SCALE GENOMIC DNA]</scope>
    <source>
        <strain evidence="1 2">DSM 100333</strain>
    </source>
</reference>
<name>A0A2U0UIK2_9BACT</name>
<dbReference type="Proteomes" id="UP000245870">
    <property type="component" value="Unassembled WGS sequence"/>
</dbReference>
<keyword evidence="2" id="KW-1185">Reference proteome</keyword>
<proteinExistence type="predicted"/>